<organism evidence="2 3">
    <name type="scientific">Musa acuminata subsp. malaccensis</name>
    <name type="common">Wild banana</name>
    <name type="synonym">Musa malaccensis</name>
    <dbReference type="NCBI Taxonomy" id="214687"/>
    <lineage>
        <taxon>Eukaryota</taxon>
        <taxon>Viridiplantae</taxon>
        <taxon>Streptophyta</taxon>
        <taxon>Embryophyta</taxon>
        <taxon>Tracheophyta</taxon>
        <taxon>Spermatophyta</taxon>
        <taxon>Magnoliopsida</taxon>
        <taxon>Liliopsida</taxon>
        <taxon>Zingiberales</taxon>
        <taxon>Musaceae</taxon>
        <taxon>Musa</taxon>
    </lineage>
</organism>
<name>A0A804HMT8_MUSAM</name>
<dbReference type="Gramene" id="Ma00_t03120.1">
    <property type="protein sequence ID" value="Ma00_p03120.1"/>
    <property type="gene ID" value="Ma00_g03120"/>
</dbReference>
<accession>A0A804HMT8</accession>
<protein>
    <submittedName>
        <fullName evidence="1">(wild Malaysian banana) hypothetical protein</fullName>
    </submittedName>
</protein>
<dbReference type="Proteomes" id="UP000012960">
    <property type="component" value="Unplaced"/>
</dbReference>
<dbReference type="EMBL" id="HG996476">
    <property type="protein sequence ID" value="CAG1852332.1"/>
    <property type="molecule type" value="Genomic_DNA"/>
</dbReference>
<reference evidence="1" key="1">
    <citation type="submission" date="2021-03" db="EMBL/GenBank/DDBJ databases">
        <authorList>
            <consortium name="Genoscope - CEA"/>
            <person name="William W."/>
        </authorList>
    </citation>
    <scope>NUCLEOTIDE SEQUENCE</scope>
    <source>
        <strain evidence="1">Doubled-haploid Pahang</strain>
    </source>
</reference>
<reference evidence="2" key="2">
    <citation type="submission" date="2021-05" db="UniProtKB">
        <authorList>
            <consortium name="EnsemblPlants"/>
        </authorList>
    </citation>
    <scope>IDENTIFICATION</scope>
    <source>
        <strain evidence="2">subsp. malaccensis</strain>
    </source>
</reference>
<proteinExistence type="predicted"/>
<dbReference type="InParanoid" id="A0A804HMT8"/>
<evidence type="ECO:0000313" key="2">
    <source>
        <dbReference type="EnsemblPlants" id="Ma00_p03120.1"/>
    </source>
</evidence>
<dbReference type="AlphaFoldDB" id="A0A804HMT8"/>
<evidence type="ECO:0000313" key="3">
    <source>
        <dbReference type="Proteomes" id="UP000012960"/>
    </source>
</evidence>
<evidence type="ECO:0000313" key="1">
    <source>
        <dbReference type="EMBL" id="CAG1852332.1"/>
    </source>
</evidence>
<sequence length="46" mass="5367">MNTIYNFVPSLPPEGTTRGLFLLNLWSQKANGIYTIYKQERDLCFL</sequence>
<keyword evidence="3" id="KW-1185">Reference proteome</keyword>
<gene>
    <name evidence="1" type="ORF">GSMUA_100690.1</name>
</gene>
<dbReference type="EnsemblPlants" id="Ma00_t03120.1">
    <property type="protein sequence ID" value="Ma00_p03120.1"/>
    <property type="gene ID" value="Ma00_g03120"/>
</dbReference>